<reference evidence="2 3" key="1">
    <citation type="journal article" date="2014" name="Agronomy (Basel)">
        <title>A Draft Genome Sequence for Ensete ventricosum, the Drought-Tolerant Tree Against Hunger.</title>
        <authorList>
            <person name="Harrison J."/>
            <person name="Moore K.A."/>
            <person name="Paszkiewicz K."/>
            <person name="Jones T."/>
            <person name="Grant M."/>
            <person name="Ambacheew D."/>
            <person name="Muzemil S."/>
            <person name="Studholme D.J."/>
        </authorList>
    </citation>
    <scope>NUCLEOTIDE SEQUENCE [LARGE SCALE GENOMIC DNA]</scope>
</reference>
<sequence>MVDFNHCRPLPGSISLSTAREEEATRQKKKERGRTSTRLDSTPRSLDDPYPVGNDETTARLLLCHVLHRRPETSMAFDVFIECHR</sequence>
<proteinExistence type="predicted"/>
<dbReference type="Proteomes" id="UP000287651">
    <property type="component" value="Unassembled WGS sequence"/>
</dbReference>
<gene>
    <name evidence="2" type="ORF">B296_00044294</name>
</gene>
<evidence type="ECO:0000313" key="3">
    <source>
        <dbReference type="Proteomes" id="UP000287651"/>
    </source>
</evidence>
<organism evidence="2 3">
    <name type="scientific">Ensete ventricosum</name>
    <name type="common">Abyssinian banana</name>
    <name type="synonym">Musa ensete</name>
    <dbReference type="NCBI Taxonomy" id="4639"/>
    <lineage>
        <taxon>Eukaryota</taxon>
        <taxon>Viridiplantae</taxon>
        <taxon>Streptophyta</taxon>
        <taxon>Embryophyta</taxon>
        <taxon>Tracheophyta</taxon>
        <taxon>Spermatophyta</taxon>
        <taxon>Magnoliopsida</taxon>
        <taxon>Liliopsida</taxon>
        <taxon>Zingiberales</taxon>
        <taxon>Musaceae</taxon>
        <taxon>Ensete</taxon>
    </lineage>
</organism>
<protein>
    <submittedName>
        <fullName evidence="2">Uncharacterized protein</fullName>
    </submittedName>
</protein>
<accession>A0A426Y7Z3</accession>
<feature type="region of interest" description="Disordered" evidence="1">
    <location>
        <begin position="1"/>
        <end position="53"/>
    </location>
</feature>
<evidence type="ECO:0000256" key="1">
    <source>
        <dbReference type="SAM" id="MobiDB-lite"/>
    </source>
</evidence>
<dbReference type="AlphaFoldDB" id="A0A426Y7Z3"/>
<dbReference type="EMBL" id="AMZH03014319">
    <property type="protein sequence ID" value="RRT47844.1"/>
    <property type="molecule type" value="Genomic_DNA"/>
</dbReference>
<evidence type="ECO:0000313" key="2">
    <source>
        <dbReference type="EMBL" id="RRT47844.1"/>
    </source>
</evidence>
<comment type="caution">
    <text evidence="2">The sequence shown here is derived from an EMBL/GenBank/DDBJ whole genome shotgun (WGS) entry which is preliminary data.</text>
</comment>
<name>A0A426Y7Z3_ENSVE</name>